<organism evidence="1 2">
    <name type="scientific">Mycetomoellerius zeteki</name>
    <dbReference type="NCBI Taxonomy" id="64791"/>
    <lineage>
        <taxon>Eukaryota</taxon>
        <taxon>Metazoa</taxon>
        <taxon>Ecdysozoa</taxon>
        <taxon>Arthropoda</taxon>
        <taxon>Hexapoda</taxon>
        <taxon>Insecta</taxon>
        <taxon>Pterygota</taxon>
        <taxon>Neoptera</taxon>
        <taxon>Endopterygota</taxon>
        <taxon>Hymenoptera</taxon>
        <taxon>Apocrita</taxon>
        <taxon>Aculeata</taxon>
        <taxon>Formicoidea</taxon>
        <taxon>Formicidae</taxon>
        <taxon>Myrmicinae</taxon>
        <taxon>Mycetomoellerius</taxon>
    </lineage>
</organism>
<reference evidence="1 2" key="1">
    <citation type="submission" date="2015-09" db="EMBL/GenBank/DDBJ databases">
        <title>Trachymyrmex zeteki WGS genome.</title>
        <authorList>
            <person name="Nygaard S."/>
            <person name="Hu H."/>
            <person name="Boomsma J."/>
            <person name="Zhang G."/>
        </authorList>
    </citation>
    <scope>NUCLEOTIDE SEQUENCE [LARGE SCALE GENOMIC DNA]</scope>
    <source>
        <strain evidence="1">Tzet28-1</strain>
        <tissue evidence="1">Whole body</tissue>
    </source>
</reference>
<keyword evidence="2" id="KW-1185">Reference proteome</keyword>
<name>A0A151X2Y8_9HYME</name>
<sequence>MIKFRGQFLPHSVSYLYVNFPVSPYFPRVLMCFEHFPSSPKCPVYMRQKQIYVYADTENVSYFEVRTKFGIASNSSFPPLNPTYSNEFLFLHKYMHSPRAPQSYHDLNSQDILGYLPEFADPKPSYGRTYAETVQSAPQRLYQRLFSSTRR</sequence>
<proteinExistence type="predicted"/>
<dbReference type="Proteomes" id="UP000075809">
    <property type="component" value="Unassembled WGS sequence"/>
</dbReference>
<dbReference type="EMBL" id="KQ982576">
    <property type="protein sequence ID" value="KYQ54669.1"/>
    <property type="molecule type" value="Genomic_DNA"/>
</dbReference>
<evidence type="ECO:0000313" key="1">
    <source>
        <dbReference type="EMBL" id="KYQ54669.1"/>
    </source>
</evidence>
<gene>
    <name evidence="1" type="ORF">ALC60_06476</name>
</gene>
<protein>
    <submittedName>
        <fullName evidence="1">Uncharacterized protein</fullName>
    </submittedName>
</protein>
<accession>A0A151X2Y8</accession>
<dbReference type="AlphaFoldDB" id="A0A151X2Y8"/>
<evidence type="ECO:0000313" key="2">
    <source>
        <dbReference type="Proteomes" id="UP000075809"/>
    </source>
</evidence>